<accession>A0ABV6LHZ8</accession>
<name>A0ABV6LHZ8_9BACI</name>
<sequence>MTISVHYQDTFIGKLNESSLILFRLFCMEKGYRLDWHSGEKRIHIEPPLDSYKVQLDFDETEDAFGKAVASSIKQYVREAGLVIDHNRSSLTPANFHITLEPIKQTTYMKRPNLFIMHNGSTQMMQFIQHLKEQFNLFQLTHSFIKQSSSSTTPPSLIVQCEMPHQDSQTTLKQYTEELAITLASGILHYFATSLGIDIAYFTKEPLLPFLDQKPSRSSASKERPNPSASKKPIKRQQEKAVTMAEVFFDYVLYPSRELKQYMITGDLVIKNTGTVPLRNPVICLKAHPIEQISLGGQILPPAMADIYGVQTDDGIKGWRYVEENWFEKAQERGEYWITTIDESTIKPGEEAVLPSFQLTLKEKENSKEQMIVQSVVYFKQNEASFASNNDIVIAYA</sequence>
<dbReference type="EMBL" id="JBHLTP010000001">
    <property type="protein sequence ID" value="MFC0522010.1"/>
    <property type="molecule type" value="Genomic_DNA"/>
</dbReference>
<evidence type="ECO:0000313" key="3">
    <source>
        <dbReference type="Proteomes" id="UP001589836"/>
    </source>
</evidence>
<protein>
    <submittedName>
        <fullName evidence="2">Uncharacterized protein</fullName>
    </submittedName>
</protein>
<gene>
    <name evidence="2" type="ORF">ACFFGV_00205</name>
</gene>
<evidence type="ECO:0000313" key="2">
    <source>
        <dbReference type="EMBL" id="MFC0522010.1"/>
    </source>
</evidence>
<feature type="region of interest" description="Disordered" evidence="1">
    <location>
        <begin position="213"/>
        <end position="237"/>
    </location>
</feature>
<organism evidence="2 3">
    <name type="scientific">Pontibacillus salicampi</name>
    <dbReference type="NCBI Taxonomy" id="1449801"/>
    <lineage>
        <taxon>Bacteria</taxon>
        <taxon>Bacillati</taxon>
        <taxon>Bacillota</taxon>
        <taxon>Bacilli</taxon>
        <taxon>Bacillales</taxon>
        <taxon>Bacillaceae</taxon>
        <taxon>Pontibacillus</taxon>
    </lineage>
</organism>
<dbReference type="Proteomes" id="UP001589836">
    <property type="component" value="Unassembled WGS sequence"/>
</dbReference>
<evidence type="ECO:0000256" key="1">
    <source>
        <dbReference type="SAM" id="MobiDB-lite"/>
    </source>
</evidence>
<proteinExistence type="predicted"/>
<keyword evidence="3" id="KW-1185">Reference proteome</keyword>
<dbReference type="RefSeq" id="WP_377344488.1">
    <property type="nucleotide sequence ID" value="NZ_JBHLTP010000001.1"/>
</dbReference>
<reference evidence="2 3" key="1">
    <citation type="submission" date="2024-09" db="EMBL/GenBank/DDBJ databases">
        <authorList>
            <person name="Sun Q."/>
            <person name="Mori K."/>
        </authorList>
    </citation>
    <scope>NUCLEOTIDE SEQUENCE [LARGE SCALE GENOMIC DNA]</scope>
    <source>
        <strain evidence="2 3">NCAIM B.02529</strain>
    </source>
</reference>
<comment type="caution">
    <text evidence="2">The sequence shown here is derived from an EMBL/GenBank/DDBJ whole genome shotgun (WGS) entry which is preliminary data.</text>
</comment>